<evidence type="ECO:0000313" key="3">
    <source>
        <dbReference type="Proteomes" id="UP000578688"/>
    </source>
</evidence>
<keyword evidence="1" id="KW-1133">Transmembrane helix</keyword>
<evidence type="ECO:0000313" key="2">
    <source>
        <dbReference type="EMBL" id="NYH74514.1"/>
    </source>
</evidence>
<sequence>MTYLYLIPEEVRNAKQISDELKAVANSASSNKAYVGWNFIILVLGGIAGLFGYQFIDDSLLNASIAFSGIIIGFTITSMLFSGRSQYLTKLTYEQTILYAHKTRYMLMSQINTLFAFLMCLLFCMLSMVSMKSGILEKSVVIAAASGFLTLGCYRILLLPFQIYEVHSFALDNLVAESKEDVTAETKAKTQERLKLLEGIKK</sequence>
<dbReference type="Proteomes" id="UP000578688">
    <property type="component" value="Unassembled WGS sequence"/>
</dbReference>
<evidence type="ECO:0000256" key="1">
    <source>
        <dbReference type="SAM" id="Phobius"/>
    </source>
</evidence>
<feature type="transmembrane region" description="Helical" evidence="1">
    <location>
        <begin position="60"/>
        <end position="81"/>
    </location>
</feature>
<gene>
    <name evidence="2" type="ORF">FHR27_003124</name>
</gene>
<proteinExistence type="predicted"/>
<comment type="caution">
    <text evidence="2">The sequence shown here is derived from an EMBL/GenBank/DDBJ whole genome shotgun (WGS) entry which is preliminary data.</text>
</comment>
<feature type="transmembrane region" description="Helical" evidence="1">
    <location>
        <begin position="34"/>
        <end position="53"/>
    </location>
</feature>
<protein>
    <submittedName>
        <fullName evidence="2">Uncharacterized protein</fullName>
    </submittedName>
</protein>
<keyword evidence="1" id="KW-0812">Transmembrane</keyword>
<feature type="transmembrane region" description="Helical" evidence="1">
    <location>
        <begin position="141"/>
        <end position="164"/>
    </location>
</feature>
<accession>A0A7Y9XQW6</accession>
<dbReference type="AlphaFoldDB" id="A0A7Y9XQW6"/>
<organism evidence="2 3">
    <name type="scientific">Phytopseudomonas flavescens</name>
    <dbReference type="NCBI Taxonomy" id="29435"/>
    <lineage>
        <taxon>Bacteria</taxon>
        <taxon>Pseudomonadati</taxon>
        <taxon>Pseudomonadota</taxon>
        <taxon>Gammaproteobacteria</taxon>
        <taxon>Pseudomonadales</taxon>
        <taxon>Pseudomonadaceae</taxon>
        <taxon>Phytopseudomonas</taxon>
    </lineage>
</organism>
<dbReference type="EMBL" id="JACBYV010000001">
    <property type="protein sequence ID" value="NYH74514.1"/>
    <property type="molecule type" value="Genomic_DNA"/>
</dbReference>
<reference evidence="2 3" key="1">
    <citation type="submission" date="2020-07" db="EMBL/GenBank/DDBJ databases">
        <title>Genomic analyses of the natural microbiome of Caenorhabditis elegans.</title>
        <authorList>
            <person name="Samuel B."/>
        </authorList>
    </citation>
    <scope>NUCLEOTIDE SEQUENCE [LARGE SCALE GENOMIC DNA]</scope>
    <source>
        <strain evidence="2 3">BIGb0408</strain>
    </source>
</reference>
<feature type="transmembrane region" description="Helical" evidence="1">
    <location>
        <begin position="111"/>
        <end position="129"/>
    </location>
</feature>
<keyword evidence="1" id="KW-0472">Membrane</keyword>
<name>A0A7Y9XQW6_9GAMM</name>
<keyword evidence="3" id="KW-1185">Reference proteome</keyword>